<feature type="signal peptide" evidence="1">
    <location>
        <begin position="1"/>
        <end position="19"/>
    </location>
</feature>
<gene>
    <name evidence="2" type="ORF">H6H04_11715</name>
</gene>
<reference evidence="2 3" key="1">
    <citation type="submission" date="2020-08" db="EMBL/GenBank/DDBJ databases">
        <title>Winogradskyella ouciana sp. nov., isolated from the hadal seawater of the Mariana Trench.</title>
        <authorList>
            <person name="He X."/>
        </authorList>
    </citation>
    <scope>NUCLEOTIDE SEQUENCE [LARGE SCALE GENOMIC DNA]</scope>
    <source>
        <strain evidence="2 3">KCTC 22026</strain>
    </source>
</reference>
<feature type="chain" id="PRO_5045675304" evidence="1">
    <location>
        <begin position="20"/>
        <end position="212"/>
    </location>
</feature>
<organism evidence="2 3">
    <name type="scientific">Winogradskyella echinorum</name>
    <dbReference type="NCBI Taxonomy" id="538189"/>
    <lineage>
        <taxon>Bacteria</taxon>
        <taxon>Pseudomonadati</taxon>
        <taxon>Bacteroidota</taxon>
        <taxon>Flavobacteriia</taxon>
        <taxon>Flavobacteriales</taxon>
        <taxon>Flavobacteriaceae</taxon>
        <taxon>Winogradskyella</taxon>
    </lineage>
</organism>
<dbReference type="Proteomes" id="UP000607435">
    <property type="component" value="Unassembled WGS sequence"/>
</dbReference>
<sequence length="212" mass="24455">MKKLKILAVALTCFGVLQAQQKEVDFNNPTGLKMETEYSSDNSEIHDILSFEGIDYQKIKFSDEELKGKSYKLTVKEIWDGNIKTETVVLDSKNLGVKEFETLKDSVLNMKVMSKLTNDNQLKMTFKFSRFSVTKKYDAIKSDDYSLRNLVDESNLDIGYNKAFYLLAYILPYERADGSKSWCEVGTSGDDIEKWGEKFGIKHYLLFEMTFE</sequence>
<dbReference type="RefSeq" id="WP_186846142.1">
    <property type="nucleotide sequence ID" value="NZ_JACOME010000002.1"/>
</dbReference>
<proteinExistence type="predicted"/>
<evidence type="ECO:0000313" key="2">
    <source>
        <dbReference type="EMBL" id="MBC3847051.1"/>
    </source>
</evidence>
<comment type="caution">
    <text evidence="2">The sequence shown here is derived from an EMBL/GenBank/DDBJ whole genome shotgun (WGS) entry which is preliminary data.</text>
</comment>
<dbReference type="EMBL" id="JACOME010000002">
    <property type="protein sequence ID" value="MBC3847051.1"/>
    <property type="molecule type" value="Genomic_DNA"/>
</dbReference>
<keyword evidence="1" id="KW-0732">Signal</keyword>
<evidence type="ECO:0000313" key="3">
    <source>
        <dbReference type="Proteomes" id="UP000607435"/>
    </source>
</evidence>
<accession>A0ABR6Y2S8</accession>
<evidence type="ECO:0000256" key="1">
    <source>
        <dbReference type="SAM" id="SignalP"/>
    </source>
</evidence>
<name>A0ABR6Y2S8_9FLAO</name>
<protein>
    <submittedName>
        <fullName evidence="2">Uncharacterized protein</fullName>
    </submittedName>
</protein>
<keyword evidence="3" id="KW-1185">Reference proteome</keyword>